<protein>
    <recommendedName>
        <fullName evidence="4">VCBS repeat-containing protein</fullName>
    </recommendedName>
</protein>
<feature type="chain" id="PRO_5015685331" description="VCBS repeat-containing protein" evidence="1">
    <location>
        <begin position="23"/>
        <end position="237"/>
    </location>
</feature>
<organism evidence="2 3">
    <name type="scientific">Solitalea longa</name>
    <dbReference type="NCBI Taxonomy" id="2079460"/>
    <lineage>
        <taxon>Bacteria</taxon>
        <taxon>Pseudomonadati</taxon>
        <taxon>Bacteroidota</taxon>
        <taxon>Sphingobacteriia</taxon>
        <taxon>Sphingobacteriales</taxon>
        <taxon>Sphingobacteriaceae</taxon>
        <taxon>Solitalea</taxon>
    </lineage>
</organism>
<proteinExistence type="predicted"/>
<keyword evidence="3" id="KW-1185">Reference proteome</keyword>
<gene>
    <name evidence="2" type="ORF">C3K47_05470</name>
</gene>
<keyword evidence="1" id="KW-0732">Signal</keyword>
<reference evidence="2 3" key="1">
    <citation type="submission" date="2018-01" db="EMBL/GenBank/DDBJ databases">
        <authorList>
            <person name="Gaut B.S."/>
            <person name="Morton B.R."/>
            <person name="Clegg M.T."/>
            <person name="Duvall M.R."/>
        </authorList>
    </citation>
    <scope>NUCLEOTIDE SEQUENCE [LARGE SCALE GENOMIC DNA]</scope>
    <source>
        <strain evidence="2 3">HR-AV</strain>
    </source>
</reference>
<accession>A0A2S5A630</accession>
<feature type="signal peptide" evidence="1">
    <location>
        <begin position="1"/>
        <end position="22"/>
    </location>
</feature>
<evidence type="ECO:0000256" key="1">
    <source>
        <dbReference type="SAM" id="SignalP"/>
    </source>
</evidence>
<evidence type="ECO:0000313" key="2">
    <source>
        <dbReference type="EMBL" id="POY37974.1"/>
    </source>
</evidence>
<dbReference type="Proteomes" id="UP000236893">
    <property type="component" value="Unassembled WGS sequence"/>
</dbReference>
<name>A0A2S5A630_9SPHI</name>
<sequence>MNKYISLLVLLTTFLCSCNEGANNKREDKSDSLKSNELTIKTDSLKIELEKNLVFFADTLLHGKRDLIKNYVIRYQPDTCGIIVYPDTLLKSEFEGIKGLVDINGNKIIDSVFVIPPFNYCDEGESYCFFDKSLPRLFTDSYCCQPDNLFVVDDIDEDGIKEIGIFYSTCVSRYKSLRIYSLKNNSWNEIGTSTFDIQTQDPTTIQFEKLVKKTSKNKFTICEFNDGKTEWIEQTMK</sequence>
<dbReference type="RefSeq" id="WP_103788105.1">
    <property type="nucleotide sequence ID" value="NZ_PQVF01000003.1"/>
</dbReference>
<evidence type="ECO:0008006" key="4">
    <source>
        <dbReference type="Google" id="ProtNLM"/>
    </source>
</evidence>
<evidence type="ECO:0000313" key="3">
    <source>
        <dbReference type="Proteomes" id="UP000236893"/>
    </source>
</evidence>
<dbReference type="AlphaFoldDB" id="A0A2S5A630"/>
<dbReference type="OrthoDB" id="1335944at2"/>
<dbReference type="EMBL" id="PQVF01000003">
    <property type="protein sequence ID" value="POY37974.1"/>
    <property type="molecule type" value="Genomic_DNA"/>
</dbReference>
<dbReference type="PROSITE" id="PS51257">
    <property type="entry name" value="PROKAR_LIPOPROTEIN"/>
    <property type="match status" value="1"/>
</dbReference>
<comment type="caution">
    <text evidence="2">The sequence shown here is derived from an EMBL/GenBank/DDBJ whole genome shotgun (WGS) entry which is preliminary data.</text>
</comment>